<dbReference type="Gene3D" id="3.20.20.70">
    <property type="entry name" value="Aldolase class I"/>
    <property type="match status" value="1"/>
</dbReference>
<dbReference type="PANTHER" id="PTHR10578:SF107">
    <property type="entry name" value="2-HYDROXYACID OXIDASE 1"/>
    <property type="match status" value="1"/>
</dbReference>
<gene>
    <name evidence="9" type="ORF">KME25_06925</name>
</gene>
<dbReference type="GO" id="GO:0016491">
    <property type="term" value="F:oxidoreductase activity"/>
    <property type="evidence" value="ECO:0007669"/>
    <property type="project" value="UniProtKB-KW"/>
</dbReference>
<feature type="binding site" evidence="7">
    <location>
        <begin position="331"/>
        <end position="332"/>
    </location>
    <ligand>
        <name>FMN</name>
        <dbReference type="ChEBI" id="CHEBI:58210"/>
    </ligand>
</feature>
<feature type="active site" description="Proton acceptor" evidence="6">
    <location>
        <position position="277"/>
    </location>
</feature>
<name>A0A951PHY7_9CYAN</name>
<evidence type="ECO:0000256" key="6">
    <source>
        <dbReference type="PIRSR" id="PIRSR000138-1"/>
    </source>
</evidence>
<accession>A0A951PHY7</accession>
<dbReference type="EMBL" id="JAHHIF010000007">
    <property type="protein sequence ID" value="MBW4544160.1"/>
    <property type="molecule type" value="Genomic_DNA"/>
</dbReference>
<dbReference type="PROSITE" id="PS00557">
    <property type="entry name" value="FMN_HYDROXY_ACID_DH_1"/>
    <property type="match status" value="1"/>
</dbReference>
<organism evidence="9 10">
    <name type="scientific">Symplocastrum torsivum CPER-KK1</name>
    <dbReference type="NCBI Taxonomy" id="450513"/>
    <lineage>
        <taxon>Bacteria</taxon>
        <taxon>Bacillati</taxon>
        <taxon>Cyanobacteriota</taxon>
        <taxon>Cyanophyceae</taxon>
        <taxon>Oscillatoriophycideae</taxon>
        <taxon>Oscillatoriales</taxon>
        <taxon>Microcoleaceae</taxon>
        <taxon>Symplocastrum</taxon>
    </lineage>
</organism>
<sequence>MNAQIPLLNLFEYETRATEHLTQMALDYYAGGAWDEVTLRDNREAYDRIKLRPRMLMDVLNRSTCTTVLGQTLSMPILIAPMAFQCLAHPDGEVATARAASGLGTSMVVSTLATKSLEDVADTSNQWRQENQEVIEQQEELASNNFWFQLYVHRDRGLTQALVERAQSAGYQAICLTVDSPVMGHREKDKRNQFTLPTGMSLANLTTLKDLKIPERFGESGLFAYFSEQINPALTWADLDWLCSLSPLPVVVKGILRGDDALKAVEHGANAVIVSNHGGRQLDGAIASIEALSEVVAAVSEQAEVLVDGGIRRGTDVLKALALGAKAVLLGRPVLWGLAVGGEAGVRHVLQLLRDELDIAMALSGCACVDDIDSSLVLPPKFGW</sequence>
<evidence type="ECO:0000256" key="4">
    <source>
        <dbReference type="ARBA" id="ARBA00023002"/>
    </source>
</evidence>
<reference evidence="9" key="2">
    <citation type="journal article" date="2022" name="Microbiol. Resour. Announc.">
        <title>Metagenome Sequencing to Explore Phylogenomics of Terrestrial Cyanobacteria.</title>
        <authorList>
            <person name="Ward R.D."/>
            <person name="Stajich J.E."/>
            <person name="Johansen J.R."/>
            <person name="Huntemann M."/>
            <person name="Clum A."/>
            <person name="Foster B."/>
            <person name="Foster B."/>
            <person name="Roux S."/>
            <person name="Palaniappan K."/>
            <person name="Varghese N."/>
            <person name="Mukherjee S."/>
            <person name="Reddy T.B.K."/>
            <person name="Daum C."/>
            <person name="Copeland A."/>
            <person name="Chen I.A."/>
            <person name="Ivanova N.N."/>
            <person name="Kyrpides N.C."/>
            <person name="Shapiro N."/>
            <person name="Eloe-Fadrosh E.A."/>
            <person name="Pietrasiak N."/>
        </authorList>
    </citation>
    <scope>NUCLEOTIDE SEQUENCE</scope>
    <source>
        <strain evidence="9">CPER-KK1</strain>
    </source>
</reference>
<reference evidence="9" key="1">
    <citation type="submission" date="2021-05" db="EMBL/GenBank/DDBJ databases">
        <authorList>
            <person name="Pietrasiak N."/>
            <person name="Ward R."/>
            <person name="Stajich J.E."/>
            <person name="Kurbessoian T."/>
        </authorList>
    </citation>
    <scope>NUCLEOTIDE SEQUENCE</scope>
    <source>
        <strain evidence="9">CPER-KK1</strain>
    </source>
</reference>
<dbReference type="InterPro" id="IPR000262">
    <property type="entry name" value="FMN-dep_DH"/>
</dbReference>
<comment type="cofactor">
    <cofactor evidence="1">
        <name>FMN</name>
        <dbReference type="ChEBI" id="CHEBI:58210"/>
    </cofactor>
</comment>
<feature type="binding site" evidence="7">
    <location>
        <position position="186"/>
    </location>
    <ligand>
        <name>glyoxylate</name>
        <dbReference type="ChEBI" id="CHEBI:36655"/>
    </ligand>
</feature>
<dbReference type="InterPro" id="IPR008259">
    <property type="entry name" value="FMN_hydac_DH_AS"/>
</dbReference>
<comment type="caution">
    <text evidence="9">The sequence shown here is derived from an EMBL/GenBank/DDBJ whole genome shotgun (WGS) entry which is preliminary data.</text>
</comment>
<feature type="binding site" evidence="7">
    <location>
        <position position="275"/>
    </location>
    <ligand>
        <name>FMN</name>
        <dbReference type="ChEBI" id="CHEBI:58210"/>
    </ligand>
</feature>
<feature type="domain" description="FMN hydroxy acid dehydrogenase" evidence="8">
    <location>
        <begin position="2"/>
        <end position="382"/>
    </location>
</feature>
<evidence type="ECO:0000256" key="2">
    <source>
        <dbReference type="ARBA" id="ARBA00022630"/>
    </source>
</evidence>
<dbReference type="SUPFAM" id="SSF51395">
    <property type="entry name" value="FMN-linked oxidoreductases"/>
    <property type="match status" value="1"/>
</dbReference>
<feature type="binding site" evidence="7">
    <location>
        <position position="28"/>
    </location>
    <ligand>
        <name>glyoxylate</name>
        <dbReference type="ChEBI" id="CHEBI:36655"/>
    </ligand>
</feature>
<feature type="binding site" evidence="7">
    <location>
        <position position="151"/>
    </location>
    <ligand>
        <name>glyoxylate</name>
        <dbReference type="ChEBI" id="CHEBI:36655"/>
    </ligand>
</feature>
<feature type="binding site" evidence="7">
    <location>
        <position position="253"/>
    </location>
    <ligand>
        <name>FMN</name>
        <dbReference type="ChEBI" id="CHEBI:58210"/>
    </ligand>
</feature>
<evidence type="ECO:0000313" key="9">
    <source>
        <dbReference type="EMBL" id="MBW4544160.1"/>
    </source>
</evidence>
<dbReference type="InterPro" id="IPR037396">
    <property type="entry name" value="FMN_HAD"/>
</dbReference>
<evidence type="ECO:0000256" key="3">
    <source>
        <dbReference type="ARBA" id="ARBA00022643"/>
    </source>
</evidence>
<evidence type="ECO:0000313" key="10">
    <source>
        <dbReference type="Proteomes" id="UP000753908"/>
    </source>
</evidence>
<proteinExistence type="inferred from homology"/>
<evidence type="ECO:0000256" key="7">
    <source>
        <dbReference type="PIRSR" id="PIRSR000138-2"/>
    </source>
</evidence>
<comment type="similarity">
    <text evidence="5">Belongs to the FMN-dependent alpha-hydroxy acid dehydrogenase family.</text>
</comment>
<feature type="binding site" evidence="7">
    <location>
        <begin position="81"/>
        <end position="83"/>
    </location>
    <ligand>
        <name>FMN</name>
        <dbReference type="ChEBI" id="CHEBI:58210"/>
    </ligand>
</feature>
<keyword evidence="2 7" id="KW-0285">Flavoprotein</keyword>
<dbReference type="Pfam" id="PF01070">
    <property type="entry name" value="FMN_dh"/>
    <property type="match status" value="1"/>
</dbReference>
<protein>
    <submittedName>
        <fullName evidence="9">Alpha-hydroxy-acid oxidizing protein</fullName>
    </submittedName>
</protein>
<dbReference type="InterPro" id="IPR012133">
    <property type="entry name" value="Alpha-hydoxy_acid_DH_FMN"/>
</dbReference>
<dbReference type="Proteomes" id="UP000753908">
    <property type="component" value="Unassembled WGS sequence"/>
</dbReference>
<dbReference type="CDD" id="cd02809">
    <property type="entry name" value="alpha_hydroxyacid_oxid_FMN"/>
    <property type="match status" value="1"/>
</dbReference>
<keyword evidence="3 7" id="KW-0288">FMN</keyword>
<evidence type="ECO:0000256" key="1">
    <source>
        <dbReference type="ARBA" id="ARBA00001917"/>
    </source>
</evidence>
<feature type="binding site" evidence="7">
    <location>
        <position position="177"/>
    </location>
    <ligand>
        <name>FMN</name>
        <dbReference type="ChEBI" id="CHEBI:58210"/>
    </ligand>
</feature>
<dbReference type="PIRSF" id="PIRSF000138">
    <property type="entry name" value="Al-hdrx_acd_dh"/>
    <property type="match status" value="1"/>
</dbReference>
<dbReference type="GO" id="GO:0005737">
    <property type="term" value="C:cytoplasm"/>
    <property type="evidence" value="ECO:0007669"/>
    <property type="project" value="UniProtKB-ARBA"/>
</dbReference>
<dbReference type="FunFam" id="3.20.20.70:FF:000056">
    <property type="entry name" value="hydroxyacid oxidase 2"/>
    <property type="match status" value="1"/>
</dbReference>
<feature type="binding site" evidence="7">
    <location>
        <position position="280"/>
    </location>
    <ligand>
        <name>glyoxylate</name>
        <dbReference type="ChEBI" id="CHEBI:36655"/>
    </ligand>
</feature>
<dbReference type="InterPro" id="IPR013785">
    <property type="entry name" value="Aldolase_TIM"/>
</dbReference>
<dbReference type="AlphaFoldDB" id="A0A951PHY7"/>
<feature type="binding site" evidence="7">
    <location>
        <position position="277"/>
    </location>
    <ligand>
        <name>glyoxylate</name>
        <dbReference type="ChEBI" id="CHEBI:36655"/>
    </ligand>
</feature>
<dbReference type="GO" id="GO:0010181">
    <property type="term" value="F:FMN binding"/>
    <property type="evidence" value="ECO:0007669"/>
    <property type="project" value="InterPro"/>
</dbReference>
<dbReference type="PROSITE" id="PS51349">
    <property type="entry name" value="FMN_HYDROXY_ACID_DH_2"/>
    <property type="match status" value="1"/>
</dbReference>
<dbReference type="PANTHER" id="PTHR10578">
    <property type="entry name" value="S -2-HYDROXY-ACID OXIDASE-RELATED"/>
    <property type="match status" value="1"/>
</dbReference>
<feature type="binding site" evidence="7">
    <location>
        <begin position="308"/>
        <end position="312"/>
    </location>
    <ligand>
        <name>FMN</name>
        <dbReference type="ChEBI" id="CHEBI:58210"/>
    </ligand>
</feature>
<feature type="binding site" evidence="7">
    <location>
        <position position="110"/>
    </location>
    <ligand>
        <name>FMN</name>
        <dbReference type="ChEBI" id="CHEBI:58210"/>
    </ligand>
</feature>
<evidence type="ECO:0000259" key="8">
    <source>
        <dbReference type="PROSITE" id="PS51349"/>
    </source>
</evidence>
<feature type="binding site" evidence="7">
    <location>
        <position position="149"/>
    </location>
    <ligand>
        <name>FMN</name>
        <dbReference type="ChEBI" id="CHEBI:58210"/>
    </ligand>
</feature>
<evidence type="ECO:0000256" key="5">
    <source>
        <dbReference type="ARBA" id="ARBA00024042"/>
    </source>
</evidence>
<keyword evidence="4" id="KW-0560">Oxidoreductase</keyword>